<sequence>MRAARYAYYIIKGILSTFSLHGSMVGSYEKHSDPWMGYIFASRLEAYGTCLASERKSDYYRKLLLERAYPRPEYRIDRQPALNLIQLFFYVWAQVPPSCMKVSLNPKKNKKEENNDLRALAT</sequence>
<gene>
    <name evidence="1" type="ORF">HPB47_019498</name>
</gene>
<evidence type="ECO:0000313" key="2">
    <source>
        <dbReference type="Proteomes" id="UP000805193"/>
    </source>
</evidence>
<protein>
    <submittedName>
        <fullName evidence="1">Uncharacterized protein</fullName>
    </submittedName>
</protein>
<dbReference type="Proteomes" id="UP000805193">
    <property type="component" value="Unassembled WGS sequence"/>
</dbReference>
<dbReference type="EMBL" id="JABSTQ010008940">
    <property type="protein sequence ID" value="KAG0433904.1"/>
    <property type="molecule type" value="Genomic_DNA"/>
</dbReference>
<proteinExistence type="predicted"/>
<comment type="caution">
    <text evidence="1">The sequence shown here is derived from an EMBL/GenBank/DDBJ whole genome shotgun (WGS) entry which is preliminary data.</text>
</comment>
<reference evidence="1 2" key="1">
    <citation type="journal article" date="2020" name="Cell">
        <title>Large-Scale Comparative Analyses of Tick Genomes Elucidate Their Genetic Diversity and Vector Capacities.</title>
        <authorList>
            <consortium name="Tick Genome and Microbiome Consortium (TIGMIC)"/>
            <person name="Jia N."/>
            <person name="Wang J."/>
            <person name="Shi W."/>
            <person name="Du L."/>
            <person name="Sun Y."/>
            <person name="Zhan W."/>
            <person name="Jiang J.F."/>
            <person name="Wang Q."/>
            <person name="Zhang B."/>
            <person name="Ji P."/>
            <person name="Bell-Sakyi L."/>
            <person name="Cui X.M."/>
            <person name="Yuan T.T."/>
            <person name="Jiang B.G."/>
            <person name="Yang W.F."/>
            <person name="Lam T.T."/>
            <person name="Chang Q.C."/>
            <person name="Ding S.J."/>
            <person name="Wang X.J."/>
            <person name="Zhu J.G."/>
            <person name="Ruan X.D."/>
            <person name="Zhao L."/>
            <person name="Wei J.T."/>
            <person name="Ye R.Z."/>
            <person name="Que T.C."/>
            <person name="Du C.H."/>
            <person name="Zhou Y.H."/>
            <person name="Cheng J.X."/>
            <person name="Dai P.F."/>
            <person name="Guo W.B."/>
            <person name="Han X.H."/>
            <person name="Huang E.J."/>
            <person name="Li L.F."/>
            <person name="Wei W."/>
            <person name="Gao Y.C."/>
            <person name="Liu J.Z."/>
            <person name="Shao H.Z."/>
            <person name="Wang X."/>
            <person name="Wang C.C."/>
            <person name="Yang T.C."/>
            <person name="Huo Q.B."/>
            <person name="Li W."/>
            <person name="Chen H.Y."/>
            <person name="Chen S.E."/>
            <person name="Zhou L.G."/>
            <person name="Ni X.B."/>
            <person name="Tian J.H."/>
            <person name="Sheng Y."/>
            <person name="Liu T."/>
            <person name="Pan Y.S."/>
            <person name="Xia L.Y."/>
            <person name="Li J."/>
            <person name="Zhao F."/>
            <person name="Cao W.C."/>
        </authorList>
    </citation>
    <scope>NUCLEOTIDE SEQUENCE [LARGE SCALE GENOMIC DNA]</scope>
    <source>
        <strain evidence="1">Iper-2018</strain>
    </source>
</reference>
<organism evidence="1 2">
    <name type="scientific">Ixodes persulcatus</name>
    <name type="common">Taiga tick</name>
    <dbReference type="NCBI Taxonomy" id="34615"/>
    <lineage>
        <taxon>Eukaryota</taxon>
        <taxon>Metazoa</taxon>
        <taxon>Ecdysozoa</taxon>
        <taxon>Arthropoda</taxon>
        <taxon>Chelicerata</taxon>
        <taxon>Arachnida</taxon>
        <taxon>Acari</taxon>
        <taxon>Parasitiformes</taxon>
        <taxon>Ixodida</taxon>
        <taxon>Ixodoidea</taxon>
        <taxon>Ixodidae</taxon>
        <taxon>Ixodinae</taxon>
        <taxon>Ixodes</taxon>
    </lineage>
</organism>
<accession>A0AC60QI43</accession>
<keyword evidence="2" id="KW-1185">Reference proteome</keyword>
<evidence type="ECO:0000313" key="1">
    <source>
        <dbReference type="EMBL" id="KAG0433904.1"/>
    </source>
</evidence>
<name>A0AC60QI43_IXOPE</name>